<name>A0ACB8CP92_DERSI</name>
<evidence type="ECO:0000313" key="2">
    <source>
        <dbReference type="Proteomes" id="UP000821865"/>
    </source>
</evidence>
<evidence type="ECO:0000313" key="1">
    <source>
        <dbReference type="EMBL" id="KAH7948824.1"/>
    </source>
</evidence>
<gene>
    <name evidence="1" type="ORF">HPB49_002688</name>
</gene>
<reference evidence="1" key="1">
    <citation type="submission" date="2020-05" db="EMBL/GenBank/DDBJ databases">
        <title>Large-scale comparative analyses of tick genomes elucidate their genetic diversity and vector capacities.</title>
        <authorList>
            <person name="Jia N."/>
            <person name="Wang J."/>
            <person name="Shi W."/>
            <person name="Du L."/>
            <person name="Sun Y."/>
            <person name="Zhan W."/>
            <person name="Jiang J."/>
            <person name="Wang Q."/>
            <person name="Zhang B."/>
            <person name="Ji P."/>
            <person name="Sakyi L.B."/>
            <person name="Cui X."/>
            <person name="Yuan T."/>
            <person name="Jiang B."/>
            <person name="Yang W."/>
            <person name="Lam T.T.-Y."/>
            <person name="Chang Q."/>
            <person name="Ding S."/>
            <person name="Wang X."/>
            <person name="Zhu J."/>
            <person name="Ruan X."/>
            <person name="Zhao L."/>
            <person name="Wei J."/>
            <person name="Que T."/>
            <person name="Du C."/>
            <person name="Cheng J."/>
            <person name="Dai P."/>
            <person name="Han X."/>
            <person name="Huang E."/>
            <person name="Gao Y."/>
            <person name="Liu J."/>
            <person name="Shao H."/>
            <person name="Ye R."/>
            <person name="Li L."/>
            <person name="Wei W."/>
            <person name="Wang X."/>
            <person name="Wang C."/>
            <person name="Yang T."/>
            <person name="Huo Q."/>
            <person name="Li W."/>
            <person name="Guo W."/>
            <person name="Chen H."/>
            <person name="Zhou L."/>
            <person name="Ni X."/>
            <person name="Tian J."/>
            <person name="Zhou Y."/>
            <person name="Sheng Y."/>
            <person name="Liu T."/>
            <person name="Pan Y."/>
            <person name="Xia L."/>
            <person name="Li J."/>
            <person name="Zhao F."/>
            <person name="Cao W."/>
        </authorList>
    </citation>
    <scope>NUCLEOTIDE SEQUENCE</scope>
    <source>
        <strain evidence="1">Dsil-2018</strain>
    </source>
</reference>
<dbReference type="Proteomes" id="UP000821865">
    <property type="component" value="Chromosome 5"/>
</dbReference>
<dbReference type="EMBL" id="CM023474">
    <property type="protein sequence ID" value="KAH7948824.1"/>
    <property type="molecule type" value="Genomic_DNA"/>
</dbReference>
<protein>
    <submittedName>
        <fullName evidence="1">Uncharacterized protein</fullName>
    </submittedName>
</protein>
<proteinExistence type="predicted"/>
<sequence length="954" mass="105363">MSEPFQRHLSFVCRMEFIAAGGEMGDLVEISFLSFQVGFYHRASNSTPSCLQGHMQVSEELEMNALAVTMQPYSLQALLLTKEHPHHRSHHNTIARLASPDRGSSPQAPHVNINPPEFGGFCGSLVGRSAAFYSSRRNVSLTVTFPVTSTINMATAGVFLTYRFLKSAESRRDGVYYGDKVLGSYCDRVLTNCHERNCRVRSPNYPGFYLRNVTCTYHVHQTYSPPGKVAQIVFHQKNEYKISIHSGLANAGGILALTTECAGDVVQISDGAPESERDALVLLQFCGSGQLPEVISSGPDATVRLISVPFQQLLDSRVEMDVSVRFIDPTELRLVGRSCKFVVDSSESRSGSIYTPRQTLPDNTVCTFEFRGRSRFDRVWLYFTSYFVPDRQPWSSVEKCDVSQLEVYDSPVFDTDFVPPPVLQKSFQNGGHTGEKNASDHSAMAGFVGRFCEKSIPRICSHANDYPGLVPPRPCHLETESYLSSSPRMALLYRVFGNGDVTSKTSSFVARYEFVDTSQNGAPVNNSHCDRVFRSKTKSRGRVASPRNTFFYGRGGRRDLVCTYRFQGTSSQRVRLRFDKVFFASEGCSTAYDSTQLRYTCKYGGRHFVAAFGPSAGKQRHAELRITESWLAISIPAGCICSNSTFLPSPLDVTSVGSELLLSFVVSGMTVDEDFTNFGFEASYEFLPPSDCGGDTGLLRGIVGEASLALTATRDDNSLGSPGMGAYRSGVFKRCRWLLEASPEKFLYLNVIGGKRQSRNCGDSRLLVHSGEDFTHTTIICAYSSSDDAMQESMPAVDIFSPSWSNGSNVVSSPSSTRPERLLLETLCTGSSTPFRVRWMEVTRPFFKSNTGQSLRNVDCLYECPELDACISPELWCDGETHCPSGYDEVPENCSRFPTLPVTLGCVGAVAIFILAFATLTLMRRSCQFRKCKADGTASATRPVGSEEMPMDSI</sequence>
<organism evidence="1 2">
    <name type="scientific">Dermacentor silvarum</name>
    <name type="common">Tick</name>
    <dbReference type="NCBI Taxonomy" id="543639"/>
    <lineage>
        <taxon>Eukaryota</taxon>
        <taxon>Metazoa</taxon>
        <taxon>Ecdysozoa</taxon>
        <taxon>Arthropoda</taxon>
        <taxon>Chelicerata</taxon>
        <taxon>Arachnida</taxon>
        <taxon>Acari</taxon>
        <taxon>Parasitiformes</taxon>
        <taxon>Ixodida</taxon>
        <taxon>Ixodoidea</taxon>
        <taxon>Ixodidae</taxon>
        <taxon>Rhipicephalinae</taxon>
        <taxon>Dermacentor</taxon>
    </lineage>
</organism>
<keyword evidence="2" id="KW-1185">Reference proteome</keyword>
<comment type="caution">
    <text evidence="1">The sequence shown here is derived from an EMBL/GenBank/DDBJ whole genome shotgun (WGS) entry which is preliminary data.</text>
</comment>
<accession>A0ACB8CP92</accession>